<dbReference type="GO" id="GO:0046872">
    <property type="term" value="F:metal ion binding"/>
    <property type="evidence" value="ECO:0007669"/>
    <property type="project" value="InterPro"/>
</dbReference>
<protein>
    <submittedName>
        <fullName evidence="2">Wyosine base formation</fullName>
    </submittedName>
</protein>
<organism evidence="2 3">
    <name type="scientific">Pseudofrankia inefficax (strain DSM 45817 / CECT 9037 / DDB 130130 / EuI1c)</name>
    <name type="common">Frankia inefficax</name>
    <dbReference type="NCBI Taxonomy" id="298654"/>
    <lineage>
        <taxon>Bacteria</taxon>
        <taxon>Bacillati</taxon>
        <taxon>Actinomycetota</taxon>
        <taxon>Actinomycetes</taxon>
        <taxon>Frankiales</taxon>
        <taxon>Frankiaceae</taxon>
        <taxon>Pseudofrankia</taxon>
    </lineage>
</organism>
<feature type="domain" description="Mycothiol-dependent maleylpyruvate isomerase metal-binding" evidence="1">
    <location>
        <begin position="7"/>
        <end position="144"/>
    </location>
</feature>
<keyword evidence="3" id="KW-1185">Reference proteome</keyword>
<dbReference type="NCBIfam" id="TIGR03083">
    <property type="entry name" value="maleylpyruvate isomerase family mycothiol-dependent enzyme"/>
    <property type="match status" value="1"/>
</dbReference>
<dbReference type="InterPro" id="IPR017517">
    <property type="entry name" value="Maleyloyr_isom"/>
</dbReference>
<dbReference type="Pfam" id="PF11716">
    <property type="entry name" value="MDMPI_N"/>
    <property type="match status" value="1"/>
</dbReference>
<dbReference type="Gene3D" id="1.20.120.450">
    <property type="entry name" value="dinb family like domain"/>
    <property type="match status" value="1"/>
</dbReference>
<dbReference type="SUPFAM" id="SSF109854">
    <property type="entry name" value="DinB/YfiT-like putative metalloenzymes"/>
    <property type="match status" value="1"/>
</dbReference>
<dbReference type="InParanoid" id="E3J0H6"/>
<dbReference type="eggNOG" id="ENOG5032T0H">
    <property type="taxonomic scope" value="Bacteria"/>
</dbReference>
<accession>E3J0H6</accession>
<name>E3J0H6_PSEI1</name>
<dbReference type="EMBL" id="CP002299">
    <property type="protein sequence ID" value="ADP81605.1"/>
    <property type="molecule type" value="Genomic_DNA"/>
</dbReference>
<dbReference type="OrthoDB" id="113180at2"/>
<dbReference type="Proteomes" id="UP000002484">
    <property type="component" value="Chromosome"/>
</dbReference>
<evidence type="ECO:0000313" key="3">
    <source>
        <dbReference type="Proteomes" id="UP000002484"/>
    </source>
</evidence>
<gene>
    <name evidence="2" type="ordered locus">FraEuI1c_3598</name>
</gene>
<dbReference type="AlphaFoldDB" id="E3J0H6"/>
<reference evidence="2 3" key="1">
    <citation type="submission" date="2010-10" db="EMBL/GenBank/DDBJ databases">
        <title>Complete sequence of Frankia sp. EuI1c.</title>
        <authorList>
            <consortium name="US DOE Joint Genome Institute"/>
            <person name="Lucas S."/>
            <person name="Copeland A."/>
            <person name="Lapidus A."/>
            <person name="Cheng J.-F."/>
            <person name="Bruce D."/>
            <person name="Goodwin L."/>
            <person name="Pitluck S."/>
            <person name="Chertkov O."/>
            <person name="Detter J.C."/>
            <person name="Han C."/>
            <person name="Tapia R."/>
            <person name="Land M."/>
            <person name="Hauser L."/>
            <person name="Jeffries C."/>
            <person name="Kyrpides N."/>
            <person name="Ivanova N."/>
            <person name="Mikhailova N."/>
            <person name="Beauchemin N."/>
            <person name="Sen A."/>
            <person name="Sur S.A."/>
            <person name="Gtari M."/>
            <person name="Wall L."/>
            <person name="Tisa L."/>
            <person name="Woyke T."/>
        </authorList>
    </citation>
    <scope>NUCLEOTIDE SEQUENCE [LARGE SCALE GENOMIC DNA]</scope>
    <source>
        <strain evidence="3">DSM 45817 / CECT 9037 / EuI1c</strain>
    </source>
</reference>
<dbReference type="KEGG" id="fri:FraEuI1c_3598"/>
<sequence length="248" mass="26049">MGIFDDLEAELDSLDQVLAGLDQAAWTAPSAAAGWSVADVVLHLAQTEESVAETIAAGPAGTRPPVGATADDDPVDAAMDAWVRRERAEPGLVYARWRAARTASVAALRQADPDTPLTWVAAPLRPAVLATTRLSEHWAHALDITEPLAIPFPDTDRLRHVAWLAHRTLPYAFATAGEQAPPVRCELTAPDGVTLWAYGPPDASSVISGPAGAFCRVAARRLAPAAAGLTTRGTDAALALALLRTYAL</sequence>
<dbReference type="InterPro" id="IPR034660">
    <property type="entry name" value="DinB/YfiT-like"/>
</dbReference>
<evidence type="ECO:0000313" key="2">
    <source>
        <dbReference type="EMBL" id="ADP81605.1"/>
    </source>
</evidence>
<evidence type="ECO:0000259" key="1">
    <source>
        <dbReference type="Pfam" id="PF11716"/>
    </source>
</evidence>
<proteinExistence type="predicted"/>
<dbReference type="InterPro" id="IPR024344">
    <property type="entry name" value="MDMPI_metal-binding"/>
</dbReference>
<dbReference type="RefSeq" id="WP_013424723.1">
    <property type="nucleotide sequence ID" value="NC_014666.1"/>
</dbReference>
<dbReference type="HOGENOM" id="CLU_067335_0_0_11"/>
<dbReference type="STRING" id="298654.FraEuI1c_3598"/>